<comment type="caution">
    <text evidence="3">The sequence shown here is derived from an EMBL/GenBank/DDBJ whole genome shotgun (WGS) entry which is preliminary data.</text>
</comment>
<accession>A0A645CQR1</accession>
<name>A0A645CQR1_9ZZZZ</name>
<keyword evidence="1" id="KW-1133">Transmembrane helix</keyword>
<dbReference type="EMBL" id="VSSQ01029225">
    <property type="protein sequence ID" value="MPM79263.1"/>
    <property type="molecule type" value="Genomic_DNA"/>
</dbReference>
<feature type="transmembrane region" description="Helical" evidence="1">
    <location>
        <begin position="179"/>
        <end position="198"/>
    </location>
</feature>
<feature type="transmembrane region" description="Helical" evidence="1">
    <location>
        <begin position="127"/>
        <end position="147"/>
    </location>
</feature>
<keyword evidence="1" id="KW-0472">Membrane</keyword>
<feature type="domain" description="Bacterial Pleckstrin homology" evidence="2">
    <location>
        <begin position="1"/>
        <end position="100"/>
    </location>
</feature>
<proteinExistence type="predicted"/>
<organism evidence="3">
    <name type="scientific">bioreactor metagenome</name>
    <dbReference type="NCBI Taxonomy" id="1076179"/>
    <lineage>
        <taxon>unclassified sequences</taxon>
        <taxon>metagenomes</taxon>
        <taxon>ecological metagenomes</taxon>
    </lineage>
</organism>
<sequence length="233" mass="26444">MKYTITEDELQITGIGNLKKVNIPLSDIKGYTILSGKIKGIKLSGVASNRFALGRSVVKTLGTTRMFVTNNSSVIYLRTEDINYAISPIEPEAFEALLNKNNIFKIQWEVKFNKPNKLYKDKKFRNILFIASATIIGMTLNPLILYLNHKLPNIMPITFDATFKPVRMGTDKQFVSVQMTYGALNAAILFCMYYAAYFCAKYDRKTAYRYLYAALLVAVIFLILQIKIITSTI</sequence>
<dbReference type="Pfam" id="PF10882">
    <property type="entry name" value="bPH_5"/>
    <property type="match status" value="1"/>
</dbReference>
<keyword evidence="1" id="KW-0812">Transmembrane</keyword>
<evidence type="ECO:0000259" key="2">
    <source>
        <dbReference type="Pfam" id="PF10882"/>
    </source>
</evidence>
<dbReference type="AlphaFoldDB" id="A0A645CQR1"/>
<gene>
    <name evidence="3" type="ORF">SDC9_126296</name>
</gene>
<protein>
    <recommendedName>
        <fullName evidence="2">Bacterial Pleckstrin homology domain-containing protein</fullName>
    </recommendedName>
</protein>
<evidence type="ECO:0000313" key="3">
    <source>
        <dbReference type="EMBL" id="MPM79263.1"/>
    </source>
</evidence>
<reference evidence="3" key="1">
    <citation type="submission" date="2019-08" db="EMBL/GenBank/DDBJ databases">
        <authorList>
            <person name="Kucharzyk K."/>
            <person name="Murdoch R.W."/>
            <person name="Higgins S."/>
            <person name="Loffler F."/>
        </authorList>
    </citation>
    <scope>NUCLEOTIDE SEQUENCE</scope>
</reference>
<dbReference type="InterPro" id="IPR027783">
    <property type="entry name" value="Bacterial_PH-related"/>
</dbReference>
<evidence type="ECO:0000256" key="1">
    <source>
        <dbReference type="SAM" id="Phobius"/>
    </source>
</evidence>
<feature type="transmembrane region" description="Helical" evidence="1">
    <location>
        <begin position="210"/>
        <end position="230"/>
    </location>
</feature>